<protein>
    <submittedName>
        <fullName evidence="2">Uncharacterized protein</fullName>
    </submittedName>
</protein>
<evidence type="ECO:0000256" key="1">
    <source>
        <dbReference type="SAM" id="SignalP"/>
    </source>
</evidence>
<keyword evidence="3" id="KW-1185">Reference proteome</keyword>
<evidence type="ECO:0000313" key="3">
    <source>
        <dbReference type="Proteomes" id="UP000466442"/>
    </source>
</evidence>
<sequence length="66" mass="6984">MKLFYHLLLLAALCSALLQTVGGSCSRGSCYYPGQCGSCRSGICDFPGECGEDCNCIGNECKHADL</sequence>
<proteinExistence type="predicted"/>
<dbReference type="Proteomes" id="UP000466442">
    <property type="component" value="Unassembled WGS sequence"/>
</dbReference>
<reference evidence="2" key="1">
    <citation type="journal article" date="2021" name="Mol. Ecol. Resour.">
        <title>Apolygus lucorum genome provides insights into omnivorousness and mesophyll feeding.</title>
        <authorList>
            <person name="Liu Y."/>
            <person name="Liu H."/>
            <person name="Wang H."/>
            <person name="Huang T."/>
            <person name="Liu B."/>
            <person name="Yang B."/>
            <person name="Yin L."/>
            <person name="Li B."/>
            <person name="Zhang Y."/>
            <person name="Zhang S."/>
            <person name="Jiang F."/>
            <person name="Zhang X."/>
            <person name="Ren Y."/>
            <person name="Wang B."/>
            <person name="Wang S."/>
            <person name="Lu Y."/>
            <person name="Wu K."/>
            <person name="Fan W."/>
            <person name="Wang G."/>
        </authorList>
    </citation>
    <scope>NUCLEOTIDE SEQUENCE</scope>
    <source>
        <strain evidence="2">12Hb</strain>
    </source>
</reference>
<accession>A0A8S9XU73</accession>
<keyword evidence="1" id="KW-0732">Signal</keyword>
<evidence type="ECO:0000313" key="2">
    <source>
        <dbReference type="EMBL" id="KAF6211646.1"/>
    </source>
</evidence>
<organism evidence="2 3">
    <name type="scientific">Apolygus lucorum</name>
    <name type="common">Small green plant bug</name>
    <name type="synonym">Lygocoris lucorum</name>
    <dbReference type="NCBI Taxonomy" id="248454"/>
    <lineage>
        <taxon>Eukaryota</taxon>
        <taxon>Metazoa</taxon>
        <taxon>Ecdysozoa</taxon>
        <taxon>Arthropoda</taxon>
        <taxon>Hexapoda</taxon>
        <taxon>Insecta</taxon>
        <taxon>Pterygota</taxon>
        <taxon>Neoptera</taxon>
        <taxon>Paraneoptera</taxon>
        <taxon>Hemiptera</taxon>
        <taxon>Heteroptera</taxon>
        <taxon>Panheteroptera</taxon>
        <taxon>Cimicomorpha</taxon>
        <taxon>Miridae</taxon>
        <taxon>Mirini</taxon>
        <taxon>Apolygus</taxon>
    </lineage>
</organism>
<feature type="signal peptide" evidence="1">
    <location>
        <begin position="1"/>
        <end position="23"/>
    </location>
</feature>
<comment type="caution">
    <text evidence="2">The sequence shown here is derived from an EMBL/GenBank/DDBJ whole genome shotgun (WGS) entry which is preliminary data.</text>
</comment>
<dbReference type="AlphaFoldDB" id="A0A8S9XU73"/>
<feature type="chain" id="PRO_5035928841" evidence="1">
    <location>
        <begin position="24"/>
        <end position="66"/>
    </location>
</feature>
<dbReference type="PROSITE" id="PS51257">
    <property type="entry name" value="PROKAR_LIPOPROTEIN"/>
    <property type="match status" value="1"/>
</dbReference>
<name>A0A8S9XU73_APOLU</name>
<gene>
    <name evidence="2" type="ORF">GE061_012159</name>
</gene>
<dbReference type="EMBL" id="WIXP02000004">
    <property type="protein sequence ID" value="KAF6211646.1"/>
    <property type="molecule type" value="Genomic_DNA"/>
</dbReference>